<evidence type="ECO:0000313" key="3">
    <source>
        <dbReference type="Proteomes" id="UP001182556"/>
    </source>
</evidence>
<evidence type="ECO:0000256" key="1">
    <source>
        <dbReference type="SAM" id="Phobius"/>
    </source>
</evidence>
<feature type="transmembrane region" description="Helical" evidence="1">
    <location>
        <begin position="60"/>
        <end position="82"/>
    </location>
</feature>
<evidence type="ECO:0000313" key="2">
    <source>
        <dbReference type="EMBL" id="KAK1925426.1"/>
    </source>
</evidence>
<keyword evidence="1" id="KW-1133">Transmembrane helix</keyword>
<reference evidence="2" key="1">
    <citation type="submission" date="2023-02" db="EMBL/GenBank/DDBJ databases">
        <title>Identification and recombinant expression of a fungal hydrolase from Papiliotrema laurentii that hydrolyzes apple cutin and clears colloidal polyester polyurethane.</title>
        <authorList>
            <consortium name="DOE Joint Genome Institute"/>
            <person name="Roman V.A."/>
            <person name="Bojanowski C."/>
            <person name="Crable B.R."/>
            <person name="Wagner D.N."/>
            <person name="Hung C.S."/>
            <person name="Nadeau L.J."/>
            <person name="Schratz L."/>
            <person name="Haridas S."/>
            <person name="Pangilinan J."/>
            <person name="Lipzen A."/>
            <person name="Na H."/>
            <person name="Yan M."/>
            <person name="Ng V."/>
            <person name="Grigoriev I.V."/>
            <person name="Spatafora J.W."/>
            <person name="Barlow D."/>
            <person name="Biffinger J."/>
            <person name="Kelley-Loughnane N."/>
            <person name="Varaljay V.A."/>
            <person name="Crookes-Goodson W.J."/>
        </authorList>
    </citation>
    <scope>NUCLEOTIDE SEQUENCE</scope>
    <source>
        <strain evidence="2">5307AH</strain>
    </source>
</reference>
<keyword evidence="1" id="KW-0472">Membrane</keyword>
<keyword evidence="3" id="KW-1185">Reference proteome</keyword>
<dbReference type="AlphaFoldDB" id="A0AAD9FSG7"/>
<organism evidence="2 3">
    <name type="scientific">Papiliotrema laurentii</name>
    <name type="common">Cryptococcus laurentii</name>
    <dbReference type="NCBI Taxonomy" id="5418"/>
    <lineage>
        <taxon>Eukaryota</taxon>
        <taxon>Fungi</taxon>
        <taxon>Dikarya</taxon>
        <taxon>Basidiomycota</taxon>
        <taxon>Agaricomycotina</taxon>
        <taxon>Tremellomycetes</taxon>
        <taxon>Tremellales</taxon>
        <taxon>Rhynchogastremaceae</taxon>
        <taxon>Papiliotrema</taxon>
    </lineage>
</organism>
<dbReference type="Pfam" id="PF08592">
    <property type="entry name" value="Anthrone_oxy"/>
    <property type="match status" value="1"/>
</dbReference>
<feature type="transmembrane region" description="Helical" evidence="1">
    <location>
        <begin position="94"/>
        <end position="113"/>
    </location>
</feature>
<dbReference type="EMBL" id="JAODAN010000003">
    <property type="protein sequence ID" value="KAK1925426.1"/>
    <property type="molecule type" value="Genomic_DNA"/>
</dbReference>
<keyword evidence="1" id="KW-0812">Transmembrane</keyword>
<protein>
    <recommendedName>
        <fullName evidence="4">DUF1772-domain-containing protein</fullName>
    </recommendedName>
</protein>
<feature type="transmembrane region" description="Helical" evidence="1">
    <location>
        <begin position="155"/>
        <end position="176"/>
    </location>
</feature>
<gene>
    <name evidence="2" type="ORF">DB88DRAFT_509091</name>
</gene>
<name>A0AAD9FSG7_PAPLA</name>
<comment type="caution">
    <text evidence="2">The sequence shown here is derived from an EMBL/GenBank/DDBJ whole genome shotgun (WGS) entry which is preliminary data.</text>
</comment>
<accession>A0AAD9FSG7</accession>
<dbReference type="InterPro" id="IPR013901">
    <property type="entry name" value="Anthrone_oxy"/>
</dbReference>
<dbReference type="Proteomes" id="UP001182556">
    <property type="component" value="Unassembled WGS sequence"/>
</dbReference>
<proteinExistence type="predicted"/>
<sequence>MSKLITDVGLSPLTLSLAGSSFLFFGMTQLEVSGPINLIRDKADPLNLNKRDKVRIWAAFFHRTASVAIGTVIVVSAVSAWTAFNTTNPVIAQYSWAAAISSFAALPYTGFVVKPVNDALLGLKDLTDQRELSITEEKEVDRLIEKWNVRHLPRLPLLAVAWGSSLVAFAVGVYGVKVHG</sequence>
<evidence type="ECO:0008006" key="4">
    <source>
        <dbReference type="Google" id="ProtNLM"/>
    </source>
</evidence>